<dbReference type="InterPro" id="IPR053153">
    <property type="entry name" value="APC_K+_Transporter"/>
</dbReference>
<feature type="transmembrane region" description="Helical" evidence="6">
    <location>
        <begin position="371"/>
        <end position="391"/>
    </location>
</feature>
<feature type="transmembrane region" description="Helical" evidence="6">
    <location>
        <begin position="397"/>
        <end position="421"/>
    </location>
</feature>
<feature type="transmembrane region" description="Helical" evidence="6">
    <location>
        <begin position="323"/>
        <end position="350"/>
    </location>
</feature>
<dbReference type="RefSeq" id="WP_167924924.1">
    <property type="nucleotide sequence ID" value="NZ_JAATVY010000005.1"/>
</dbReference>
<feature type="region of interest" description="Disordered" evidence="5">
    <location>
        <begin position="662"/>
        <end position="684"/>
    </location>
</feature>
<accession>A0ABX0XXP5</accession>
<proteinExistence type="predicted"/>
<sequence>MTTVTGLTKRLLVGRPVRSDRLSHTLLPKWLALPIFASDALSSVAYATQEILRVLAIGGLALLYLTPWVALGVVVLLAVVAVSYQQVVHAYPDGGGSYEVASRNLGPLAGLVVAGALMVDYTLTVAVSVASGIDNVISAAPSLNPYRVPIALGTVFVLAAVNLRGVKESGKAFAIPTYAFIVGIVATIVVGGLRYVAGHPPVAESARYGIAPHSTGLAGLALLFVTLRAFSSGCTALTGIEAVSNGVPAFRRPASRNASITLGLIGGIAIVMFGGITLLAIGAHVHYTDNTCDLTGFVGNCATTPQRTVIAQLAAAVFGDGSVAFYVIQAATALILVLAANTAFNGFPVLGALLARRRYLPRQLHTRGDRLAFSNGILALALAAAALLFVYDASVDSLIHLYVLGVFTAFTLSQFGMVRHWQRSLATERDPAVRRRARRSQVINTVGGALTGVVLVIVLITKFTEGAYLVVIAVPIFVLGMSGIRRHYDRVGQELKPQRADMVLPARVHAVVLVSTLHLPTVRALTYARATRPDSITALTVNIDDADSRQLQEDWQQWDINVPLTIVDSPYREITRPVLRHIRKLRADAPHDIVAVYIPEYVVGRWWEQLLHNQSALRLKLRLLFEPGVMVTSVPWQLASADARRERLGRAGRARAARTLVPGATRLPADESHSPSIPSIDRGR</sequence>
<dbReference type="InterPro" id="IPR002293">
    <property type="entry name" value="AA/rel_permease1"/>
</dbReference>
<dbReference type="Gene3D" id="1.20.1740.10">
    <property type="entry name" value="Amino acid/polyamine transporter I"/>
    <property type="match status" value="1"/>
</dbReference>
<dbReference type="EMBL" id="JAATVY010000005">
    <property type="protein sequence ID" value="NJC70010.1"/>
    <property type="molecule type" value="Genomic_DNA"/>
</dbReference>
<feature type="transmembrane region" description="Helical" evidence="6">
    <location>
        <begin position="146"/>
        <end position="163"/>
    </location>
</feature>
<keyword evidence="4 6" id="KW-0472">Membrane</keyword>
<protein>
    <submittedName>
        <fullName evidence="7">APC family permease</fullName>
    </submittedName>
</protein>
<evidence type="ECO:0000313" key="7">
    <source>
        <dbReference type="EMBL" id="NJC70010.1"/>
    </source>
</evidence>
<evidence type="ECO:0000256" key="5">
    <source>
        <dbReference type="SAM" id="MobiDB-lite"/>
    </source>
</evidence>
<feature type="transmembrane region" description="Helical" evidence="6">
    <location>
        <begin position="217"/>
        <end position="240"/>
    </location>
</feature>
<evidence type="ECO:0000256" key="6">
    <source>
        <dbReference type="SAM" id="Phobius"/>
    </source>
</evidence>
<gene>
    <name evidence="7" type="ORF">HC031_09850</name>
</gene>
<evidence type="ECO:0000313" key="8">
    <source>
        <dbReference type="Proteomes" id="UP000722989"/>
    </source>
</evidence>
<feature type="transmembrane region" description="Helical" evidence="6">
    <location>
        <begin position="260"/>
        <end position="281"/>
    </location>
</feature>
<comment type="caution">
    <text evidence="7">The sequence shown here is derived from an EMBL/GenBank/DDBJ whole genome shotgun (WGS) entry which is preliminary data.</text>
</comment>
<evidence type="ECO:0000256" key="2">
    <source>
        <dbReference type="ARBA" id="ARBA00022692"/>
    </source>
</evidence>
<comment type="subcellular location">
    <subcellularLocation>
        <location evidence="1">Membrane</location>
        <topology evidence="1">Multi-pass membrane protein</topology>
    </subcellularLocation>
</comment>
<feature type="transmembrane region" description="Helical" evidence="6">
    <location>
        <begin position="466"/>
        <end position="484"/>
    </location>
</feature>
<feature type="transmembrane region" description="Helical" evidence="6">
    <location>
        <begin position="175"/>
        <end position="197"/>
    </location>
</feature>
<keyword evidence="2 6" id="KW-0812">Transmembrane</keyword>
<feature type="transmembrane region" description="Helical" evidence="6">
    <location>
        <begin position="54"/>
        <end position="84"/>
    </location>
</feature>
<keyword evidence="8" id="KW-1185">Reference proteome</keyword>
<organism evidence="7 8">
    <name type="scientific">Planosporangium thailandense</name>
    <dbReference type="NCBI Taxonomy" id="765197"/>
    <lineage>
        <taxon>Bacteria</taxon>
        <taxon>Bacillati</taxon>
        <taxon>Actinomycetota</taxon>
        <taxon>Actinomycetes</taxon>
        <taxon>Micromonosporales</taxon>
        <taxon>Micromonosporaceae</taxon>
        <taxon>Planosporangium</taxon>
    </lineage>
</organism>
<evidence type="ECO:0000256" key="1">
    <source>
        <dbReference type="ARBA" id="ARBA00004141"/>
    </source>
</evidence>
<reference evidence="7 8" key="1">
    <citation type="submission" date="2020-03" db="EMBL/GenBank/DDBJ databases">
        <title>WGS of the type strain of Planosporangium spp.</title>
        <authorList>
            <person name="Thawai C."/>
        </authorList>
    </citation>
    <scope>NUCLEOTIDE SEQUENCE [LARGE SCALE GENOMIC DNA]</scope>
    <source>
        <strain evidence="7 8">TBRC 5610</strain>
    </source>
</reference>
<dbReference type="Pfam" id="PF13520">
    <property type="entry name" value="AA_permease_2"/>
    <property type="match status" value="1"/>
</dbReference>
<feature type="transmembrane region" description="Helical" evidence="6">
    <location>
        <begin position="442"/>
        <end position="460"/>
    </location>
</feature>
<name>A0ABX0XXP5_9ACTN</name>
<keyword evidence="3 6" id="KW-1133">Transmembrane helix</keyword>
<dbReference type="Proteomes" id="UP000722989">
    <property type="component" value="Unassembled WGS sequence"/>
</dbReference>
<dbReference type="PANTHER" id="PTHR47704:SF1">
    <property type="entry name" value="POTASSIUM TRANSPORTER KIMA"/>
    <property type="match status" value="1"/>
</dbReference>
<evidence type="ECO:0000256" key="3">
    <source>
        <dbReference type="ARBA" id="ARBA00022989"/>
    </source>
</evidence>
<feature type="transmembrane region" description="Helical" evidence="6">
    <location>
        <begin position="105"/>
        <end position="126"/>
    </location>
</feature>
<evidence type="ECO:0000256" key="4">
    <source>
        <dbReference type="ARBA" id="ARBA00023136"/>
    </source>
</evidence>
<dbReference type="PANTHER" id="PTHR47704">
    <property type="entry name" value="POTASSIUM TRANSPORTER KIMA"/>
    <property type="match status" value="1"/>
</dbReference>